<keyword evidence="1" id="KW-0472">Membrane</keyword>
<sequence length="71" mass="8371">MKILNKISDYVWTGFNINFIVLVVKIRFAITKIYSWKVSIFTDLICFILIGIAFRLLVKQLIKITYEVGRE</sequence>
<reference evidence="2" key="1">
    <citation type="submission" date="2019-04" db="EMBL/GenBank/DDBJ databases">
        <title>Genome sequencing of Clostridium botulinum Groups I-IV and Clostridium butyricum.</title>
        <authorList>
            <person name="Brunt J."/>
            <person name="Van Vliet A.H.M."/>
            <person name="Stringer S.C."/>
            <person name="Carter A.T."/>
            <person name="Peck M.W."/>
        </authorList>
    </citation>
    <scope>NUCLEOTIDE SEQUENCE</scope>
    <source>
        <strain evidence="2">IFR 18/126</strain>
    </source>
</reference>
<organism evidence="2">
    <name type="scientific">Clostridium sporogenes</name>
    <dbReference type="NCBI Taxonomy" id="1509"/>
    <lineage>
        <taxon>Bacteria</taxon>
        <taxon>Bacillati</taxon>
        <taxon>Bacillota</taxon>
        <taxon>Clostridia</taxon>
        <taxon>Eubacteriales</taxon>
        <taxon>Clostridiaceae</taxon>
        <taxon>Clostridium</taxon>
    </lineage>
</organism>
<feature type="transmembrane region" description="Helical" evidence="1">
    <location>
        <begin position="36"/>
        <end position="58"/>
    </location>
</feature>
<protein>
    <submittedName>
        <fullName evidence="2">Uncharacterized protein</fullName>
    </submittedName>
</protein>
<evidence type="ECO:0000313" key="2">
    <source>
        <dbReference type="EMBL" id="NFT52804.1"/>
    </source>
</evidence>
<accession>A0A6G4GV15</accession>
<dbReference type="AlphaFoldDB" id="A0A6G4GV15"/>
<dbReference type="RefSeq" id="WP_163192042.1">
    <property type="nucleotide sequence ID" value="NZ_SWNN01000159.1"/>
</dbReference>
<gene>
    <name evidence="2" type="ORF">FDF24_04870</name>
</gene>
<evidence type="ECO:0000256" key="1">
    <source>
        <dbReference type="SAM" id="Phobius"/>
    </source>
</evidence>
<name>A0A6G4GV15_CLOSG</name>
<dbReference type="EMBL" id="SXBL01000004">
    <property type="protein sequence ID" value="NFT52804.1"/>
    <property type="molecule type" value="Genomic_DNA"/>
</dbReference>
<feature type="transmembrane region" description="Helical" evidence="1">
    <location>
        <begin position="12"/>
        <end position="30"/>
    </location>
</feature>
<keyword evidence="1" id="KW-0812">Transmembrane</keyword>
<comment type="caution">
    <text evidence="2">The sequence shown here is derived from an EMBL/GenBank/DDBJ whole genome shotgun (WGS) entry which is preliminary data.</text>
</comment>
<keyword evidence="1" id="KW-1133">Transmembrane helix</keyword>
<proteinExistence type="predicted"/>